<evidence type="ECO:0000256" key="1">
    <source>
        <dbReference type="SAM" id="MobiDB-lite"/>
    </source>
</evidence>
<dbReference type="EMBL" id="CAJNDS010002640">
    <property type="protein sequence ID" value="CAE7554356.1"/>
    <property type="molecule type" value="Genomic_DNA"/>
</dbReference>
<dbReference type="AlphaFoldDB" id="A0A812U485"/>
<feature type="compositionally biased region" description="Polar residues" evidence="1">
    <location>
        <begin position="106"/>
        <end position="119"/>
    </location>
</feature>
<dbReference type="Pfam" id="PF08837">
    <property type="entry name" value="DUF1810"/>
    <property type="match status" value="1"/>
</dbReference>
<reference evidence="2" key="1">
    <citation type="submission" date="2021-02" db="EMBL/GenBank/DDBJ databases">
        <authorList>
            <person name="Dougan E. K."/>
            <person name="Rhodes N."/>
            <person name="Thang M."/>
            <person name="Chan C."/>
        </authorList>
    </citation>
    <scope>NUCLEOTIDE SEQUENCE</scope>
</reference>
<dbReference type="OrthoDB" id="412389at2759"/>
<dbReference type="SUPFAM" id="SSF140736">
    <property type="entry name" value="Rv1873-like"/>
    <property type="match status" value="1"/>
</dbReference>
<gene>
    <name evidence="2" type="ORF">SNAT2548_LOCUS31138</name>
</gene>
<dbReference type="Proteomes" id="UP000604046">
    <property type="component" value="Unassembled WGS sequence"/>
</dbReference>
<dbReference type="Gene3D" id="1.25.40.380">
    <property type="entry name" value="Protein of unknown function DUF1810"/>
    <property type="match status" value="1"/>
</dbReference>
<evidence type="ECO:0000313" key="2">
    <source>
        <dbReference type="EMBL" id="CAE7554356.1"/>
    </source>
</evidence>
<dbReference type="InterPro" id="IPR014937">
    <property type="entry name" value="DUF1810"/>
</dbReference>
<accession>A0A812U485</accession>
<name>A0A812U485_9DINO</name>
<organism evidence="2 3">
    <name type="scientific">Symbiodinium natans</name>
    <dbReference type="NCBI Taxonomy" id="878477"/>
    <lineage>
        <taxon>Eukaryota</taxon>
        <taxon>Sar</taxon>
        <taxon>Alveolata</taxon>
        <taxon>Dinophyceae</taxon>
        <taxon>Suessiales</taxon>
        <taxon>Symbiodiniaceae</taxon>
        <taxon>Symbiodinium</taxon>
    </lineage>
</organism>
<comment type="caution">
    <text evidence="2">The sequence shown here is derived from an EMBL/GenBank/DDBJ whole genome shotgun (WGS) entry which is preliminary data.</text>
</comment>
<feature type="region of interest" description="Disordered" evidence="1">
    <location>
        <begin position="29"/>
        <end position="194"/>
    </location>
</feature>
<feature type="compositionally biased region" description="Polar residues" evidence="1">
    <location>
        <begin position="129"/>
        <end position="138"/>
    </location>
</feature>
<dbReference type="InterPro" id="IPR036287">
    <property type="entry name" value="Rv1873-like_sf"/>
</dbReference>
<proteinExistence type="predicted"/>
<keyword evidence="3" id="KW-1185">Reference proteome</keyword>
<evidence type="ECO:0000313" key="3">
    <source>
        <dbReference type="Proteomes" id="UP000604046"/>
    </source>
</evidence>
<sequence>MVEAVNTTARFEPLLARFTRVVPTVDMDISSADSKEPQPVLDSVPTPSRKLLPASHAPSNAARANRRHVTVPVQALLGTGPKCTSPKCTPQQCTDRAARSPPRGSIQASRQASPTSCTKRSVKERRHSNPTLTLSGDPSSPLPPTRTMKSLRFQSRSPSPQLVRPSPESPLSGLPRPKARARSQSAPRRSGDPFNLYRFVDAQSENGTFDRALREIRAGRKSSCWMWFVIPSPPYFKNNIEHGSSTNRKYAIRSDQEGEAYLKYEADGVDLRSNYFAILSAVCEHLVAGKAARSVIGGFDEPKLASSIIFFERITRNEDNELNSLLLKLAGLMNLQLASPEVHLKCTHKS</sequence>
<protein>
    <submittedName>
        <fullName evidence="2">Uncharacterized protein</fullName>
    </submittedName>
</protein>